<keyword evidence="3" id="KW-1185">Reference proteome</keyword>
<dbReference type="AlphaFoldDB" id="A0A6A4IUF5"/>
<name>A0A6A4IUF5_9AGAR</name>
<accession>A0A6A4IUF5</accession>
<reference evidence="2" key="1">
    <citation type="journal article" date="2019" name="Environ. Microbiol.">
        <title>Fungal ecological strategies reflected in gene transcription - a case study of two litter decomposers.</title>
        <authorList>
            <person name="Barbi F."/>
            <person name="Kohler A."/>
            <person name="Barry K."/>
            <person name="Baskaran P."/>
            <person name="Daum C."/>
            <person name="Fauchery L."/>
            <person name="Ihrmark K."/>
            <person name="Kuo A."/>
            <person name="LaButti K."/>
            <person name="Lipzen A."/>
            <person name="Morin E."/>
            <person name="Grigoriev I.V."/>
            <person name="Henrissat B."/>
            <person name="Lindahl B."/>
            <person name="Martin F."/>
        </authorList>
    </citation>
    <scope>NUCLEOTIDE SEQUENCE</scope>
    <source>
        <strain evidence="2">JB14</strain>
    </source>
</reference>
<evidence type="ECO:0000313" key="3">
    <source>
        <dbReference type="Proteomes" id="UP000799118"/>
    </source>
</evidence>
<evidence type="ECO:0008006" key="4">
    <source>
        <dbReference type="Google" id="ProtNLM"/>
    </source>
</evidence>
<feature type="region of interest" description="Disordered" evidence="1">
    <location>
        <begin position="208"/>
        <end position="243"/>
    </location>
</feature>
<protein>
    <recommendedName>
        <fullName evidence="4">PH domain-containing protein</fullName>
    </recommendedName>
</protein>
<evidence type="ECO:0000313" key="2">
    <source>
        <dbReference type="EMBL" id="KAE9411194.1"/>
    </source>
</evidence>
<dbReference type="OrthoDB" id="2261329at2759"/>
<sequence length="308" mass="34867">MELFSFLLTLIPTPFLFNSHTAPMYVLYLKLARKKYRFYRPLERVKNSGSFELVFDGATEKFAAPSIRDRASWVSTIWDAILLKQESRSIYRSEHSEKLPSFTQPESIANFHLADVSKPLPQPVEERSLPSLPPPSESDSLNFKLLTAFLLLCLYATSRSANLLHAYRQSLHIVSRCLLHLHFASTSIANLSKRSMVKQRLAQMERDYSETSVISSPLSPRRNRPLPSPHSMKGSTDTIKRTNSGDSIVESYSYFNPTNYIPKATYWSRPAVSPIAEDLPRETGTEEIVYHAAVAAAGRHSRTDSTPQ</sequence>
<organism evidence="2 3">
    <name type="scientific">Gymnopus androsaceus JB14</name>
    <dbReference type="NCBI Taxonomy" id="1447944"/>
    <lineage>
        <taxon>Eukaryota</taxon>
        <taxon>Fungi</taxon>
        <taxon>Dikarya</taxon>
        <taxon>Basidiomycota</taxon>
        <taxon>Agaricomycotina</taxon>
        <taxon>Agaricomycetes</taxon>
        <taxon>Agaricomycetidae</taxon>
        <taxon>Agaricales</taxon>
        <taxon>Marasmiineae</taxon>
        <taxon>Omphalotaceae</taxon>
        <taxon>Gymnopus</taxon>
    </lineage>
</organism>
<gene>
    <name evidence="2" type="ORF">BT96DRAFT_2028</name>
</gene>
<dbReference type="Proteomes" id="UP000799118">
    <property type="component" value="Unassembled WGS sequence"/>
</dbReference>
<evidence type="ECO:0000256" key="1">
    <source>
        <dbReference type="SAM" id="MobiDB-lite"/>
    </source>
</evidence>
<dbReference type="EMBL" id="ML769383">
    <property type="protein sequence ID" value="KAE9411194.1"/>
    <property type="molecule type" value="Genomic_DNA"/>
</dbReference>
<proteinExistence type="predicted"/>
<feature type="compositionally biased region" description="Polar residues" evidence="1">
    <location>
        <begin position="233"/>
        <end position="243"/>
    </location>
</feature>